<dbReference type="Proteomes" id="UP001476950">
    <property type="component" value="Unassembled WGS sequence"/>
</dbReference>
<dbReference type="EMBL" id="JAMPLM010000010">
    <property type="protein sequence ID" value="MEP1059384.1"/>
    <property type="molecule type" value="Genomic_DNA"/>
</dbReference>
<accession>A0ABV0KM68</accession>
<proteinExistence type="predicted"/>
<gene>
    <name evidence="1" type="ORF">NDI38_13130</name>
</gene>
<evidence type="ECO:0000313" key="2">
    <source>
        <dbReference type="Proteomes" id="UP001476950"/>
    </source>
</evidence>
<comment type="caution">
    <text evidence="1">The sequence shown here is derived from an EMBL/GenBank/DDBJ whole genome shotgun (WGS) entry which is preliminary data.</text>
</comment>
<keyword evidence="2" id="KW-1185">Reference proteome</keyword>
<evidence type="ECO:0000313" key="1">
    <source>
        <dbReference type="EMBL" id="MEP1059384.1"/>
    </source>
</evidence>
<name>A0ABV0KM68_9CYAN</name>
<sequence>MLIVLKVNSAKAFYERLGFKVTGDDEYRYFMASSEGTNTDNRER</sequence>
<reference evidence="1 2" key="1">
    <citation type="submission" date="2022-04" db="EMBL/GenBank/DDBJ databases">
        <title>Positive selection, recombination, and allopatry shape intraspecific diversity of widespread and dominant cyanobacteria.</title>
        <authorList>
            <person name="Wei J."/>
            <person name="Shu W."/>
            <person name="Hu C."/>
        </authorList>
    </citation>
    <scope>NUCLEOTIDE SEQUENCE [LARGE SCALE GENOMIC DNA]</scope>
    <source>
        <strain evidence="1 2">AS-A4</strain>
    </source>
</reference>
<protein>
    <submittedName>
        <fullName evidence="1">GNAT family N-acetyltransferase</fullName>
    </submittedName>
</protein>
<organism evidence="1 2">
    <name type="scientific">Stenomitos frigidus AS-A4</name>
    <dbReference type="NCBI Taxonomy" id="2933935"/>
    <lineage>
        <taxon>Bacteria</taxon>
        <taxon>Bacillati</taxon>
        <taxon>Cyanobacteriota</taxon>
        <taxon>Cyanophyceae</taxon>
        <taxon>Leptolyngbyales</taxon>
        <taxon>Leptolyngbyaceae</taxon>
        <taxon>Stenomitos</taxon>
    </lineage>
</organism>
<dbReference type="RefSeq" id="WP_242033478.1">
    <property type="nucleotide sequence ID" value="NZ_JAMPLM010000010.1"/>
</dbReference>